<evidence type="ECO:0000313" key="2">
    <source>
        <dbReference type="EMBL" id="KAE9615779.1"/>
    </source>
</evidence>
<name>A0A6A4QQ11_LUPAL</name>
<dbReference type="Pfam" id="PF03016">
    <property type="entry name" value="Exostosin_GT47"/>
    <property type="match status" value="1"/>
</dbReference>
<dbReference type="Proteomes" id="UP000447434">
    <property type="component" value="Chromosome 4"/>
</dbReference>
<accession>A0A6A4QQ11</accession>
<organism evidence="2 3">
    <name type="scientific">Lupinus albus</name>
    <name type="common">White lupine</name>
    <name type="synonym">Lupinus termis</name>
    <dbReference type="NCBI Taxonomy" id="3870"/>
    <lineage>
        <taxon>Eukaryota</taxon>
        <taxon>Viridiplantae</taxon>
        <taxon>Streptophyta</taxon>
        <taxon>Embryophyta</taxon>
        <taxon>Tracheophyta</taxon>
        <taxon>Spermatophyta</taxon>
        <taxon>Magnoliopsida</taxon>
        <taxon>eudicotyledons</taxon>
        <taxon>Gunneridae</taxon>
        <taxon>Pentapetalae</taxon>
        <taxon>rosids</taxon>
        <taxon>fabids</taxon>
        <taxon>Fabales</taxon>
        <taxon>Fabaceae</taxon>
        <taxon>Papilionoideae</taxon>
        <taxon>50 kb inversion clade</taxon>
        <taxon>genistoids sensu lato</taxon>
        <taxon>core genistoids</taxon>
        <taxon>Genisteae</taxon>
        <taxon>Lupinus</taxon>
    </lineage>
</organism>
<dbReference type="EMBL" id="WOCE01000004">
    <property type="protein sequence ID" value="KAE9615779.1"/>
    <property type="molecule type" value="Genomic_DNA"/>
</dbReference>
<dbReference type="AlphaFoldDB" id="A0A6A4QQ11"/>
<evidence type="ECO:0000313" key="3">
    <source>
        <dbReference type="Proteomes" id="UP000447434"/>
    </source>
</evidence>
<protein>
    <submittedName>
        <fullName evidence="2">Putative exostosin</fullName>
    </submittedName>
</protein>
<dbReference type="OrthoDB" id="1924787at2759"/>
<reference evidence="3" key="1">
    <citation type="journal article" date="2020" name="Nat. Commun.">
        <title>Genome sequence of the cluster root forming white lupin.</title>
        <authorList>
            <person name="Hufnagel B."/>
            <person name="Marques A."/>
            <person name="Soriano A."/>
            <person name="Marques L."/>
            <person name="Divol F."/>
            <person name="Doumas P."/>
            <person name="Sallet E."/>
            <person name="Mancinotti D."/>
            <person name="Carrere S."/>
            <person name="Marande W."/>
            <person name="Arribat S."/>
            <person name="Keller J."/>
            <person name="Huneau C."/>
            <person name="Blein T."/>
            <person name="Aime D."/>
            <person name="Laguerre M."/>
            <person name="Taylor J."/>
            <person name="Schubert V."/>
            <person name="Nelson M."/>
            <person name="Geu-Flores F."/>
            <person name="Crespi M."/>
            <person name="Gallardo-Guerrero K."/>
            <person name="Delaux P.-M."/>
            <person name="Salse J."/>
            <person name="Berges H."/>
            <person name="Guyot R."/>
            <person name="Gouzy J."/>
            <person name="Peret B."/>
        </authorList>
    </citation>
    <scope>NUCLEOTIDE SEQUENCE [LARGE SCALE GENOMIC DNA]</scope>
    <source>
        <strain evidence="3">cv. Amiga</strain>
    </source>
</reference>
<sequence length="95" mass="10997">MHYSKTVKTSISTPTCAPSTTTPCWFATHQFIVEMIIHARLENHPCRTWDPSKALLFYVPFYGGLYSSTVFRETNHTLRNSLAIDLVEFLQSQQW</sequence>
<proteinExistence type="predicted"/>
<comment type="caution">
    <text evidence="2">The sequence shown here is derived from an EMBL/GenBank/DDBJ whole genome shotgun (WGS) entry which is preliminary data.</text>
</comment>
<dbReference type="InterPro" id="IPR040911">
    <property type="entry name" value="Exostosin_GT47"/>
</dbReference>
<keyword evidence="3" id="KW-1185">Reference proteome</keyword>
<feature type="domain" description="Exostosin GT47" evidence="1">
    <location>
        <begin position="23"/>
        <end position="95"/>
    </location>
</feature>
<gene>
    <name evidence="2" type="ORF">Lalb_Chr04g0258901</name>
</gene>
<evidence type="ECO:0000259" key="1">
    <source>
        <dbReference type="Pfam" id="PF03016"/>
    </source>
</evidence>